<dbReference type="FunCoup" id="G0NBZ3">
    <property type="interactions" value="1158"/>
</dbReference>
<dbReference type="HOGENOM" id="CLU_1940072_0_0_1"/>
<dbReference type="Proteomes" id="UP000008068">
    <property type="component" value="Unassembled WGS sequence"/>
</dbReference>
<protein>
    <submittedName>
        <fullName evidence="2">Uncharacterized protein</fullName>
    </submittedName>
</protein>
<dbReference type="AlphaFoldDB" id="G0NBZ3"/>
<dbReference type="OrthoDB" id="5871086at2759"/>
<accession>G0NBZ3</accession>
<dbReference type="PANTHER" id="PTHR39377">
    <property type="entry name" value="PROTEIN CBG18423-RELATED"/>
    <property type="match status" value="1"/>
</dbReference>
<feature type="chain" id="PRO_5003404703" evidence="1">
    <location>
        <begin position="28"/>
        <end position="152"/>
    </location>
</feature>
<reference evidence="3" key="1">
    <citation type="submission" date="2011-07" db="EMBL/GenBank/DDBJ databases">
        <authorList>
            <consortium name="Caenorhabditis brenneri Sequencing and Analysis Consortium"/>
            <person name="Wilson R.K."/>
        </authorList>
    </citation>
    <scope>NUCLEOTIDE SEQUENCE [LARGE SCALE GENOMIC DNA]</scope>
    <source>
        <strain evidence="3">PB2801</strain>
    </source>
</reference>
<keyword evidence="1" id="KW-0732">Signal</keyword>
<sequence length="152" mass="16905">MKNMFRPPPPIIALAIFTIILVDLVDAGRHHYYGSYVTPYRGNSNQRGYGSYYASYGRNKYYGSYQGYGNNYRTYGNGYGAYPGYGTQAYQGYGTYYSNPGYGSSYYYYGSGDKYIGNGVHVDSHGNGYIGAKDTGLYIFCASRGCVGRGRK</sequence>
<keyword evidence="3" id="KW-1185">Reference proteome</keyword>
<feature type="signal peptide" evidence="1">
    <location>
        <begin position="1"/>
        <end position="27"/>
    </location>
</feature>
<evidence type="ECO:0000313" key="2">
    <source>
        <dbReference type="EMBL" id="EGT57230.1"/>
    </source>
</evidence>
<dbReference type="InParanoid" id="G0NBZ3"/>
<dbReference type="eggNOG" id="ENOG502TJ2D">
    <property type="taxonomic scope" value="Eukaryota"/>
</dbReference>
<name>G0NBZ3_CAEBE</name>
<gene>
    <name evidence="2" type="ORF">CAEBREN_29756</name>
</gene>
<evidence type="ECO:0000256" key="1">
    <source>
        <dbReference type="SAM" id="SignalP"/>
    </source>
</evidence>
<dbReference type="EMBL" id="GL379860">
    <property type="protein sequence ID" value="EGT57230.1"/>
    <property type="molecule type" value="Genomic_DNA"/>
</dbReference>
<organism evidence="3">
    <name type="scientific">Caenorhabditis brenneri</name>
    <name type="common">Nematode worm</name>
    <dbReference type="NCBI Taxonomy" id="135651"/>
    <lineage>
        <taxon>Eukaryota</taxon>
        <taxon>Metazoa</taxon>
        <taxon>Ecdysozoa</taxon>
        <taxon>Nematoda</taxon>
        <taxon>Chromadorea</taxon>
        <taxon>Rhabditida</taxon>
        <taxon>Rhabditina</taxon>
        <taxon>Rhabditomorpha</taxon>
        <taxon>Rhabditoidea</taxon>
        <taxon>Rhabditidae</taxon>
        <taxon>Peloderinae</taxon>
        <taxon>Caenorhabditis</taxon>
    </lineage>
</organism>
<proteinExistence type="predicted"/>
<evidence type="ECO:0000313" key="3">
    <source>
        <dbReference type="Proteomes" id="UP000008068"/>
    </source>
</evidence>
<dbReference type="PANTHER" id="PTHR39377:SF3">
    <property type="entry name" value="SECRETED PROTEIN"/>
    <property type="match status" value="1"/>
</dbReference>